<evidence type="ECO:0000313" key="2">
    <source>
        <dbReference type="EMBL" id="KAK3168678.1"/>
    </source>
</evidence>
<dbReference type="PANTHER" id="PTHR43677">
    <property type="entry name" value="SHORT-CHAIN DEHYDROGENASE/REDUCTASE"/>
    <property type="match status" value="1"/>
</dbReference>
<name>A0AAD9Z184_9LECA</name>
<dbReference type="PANTHER" id="PTHR43677:SF4">
    <property type="entry name" value="QUINONE OXIDOREDUCTASE-LIKE PROTEIN 2"/>
    <property type="match status" value="1"/>
</dbReference>
<dbReference type="Pfam" id="PF08240">
    <property type="entry name" value="ADH_N"/>
    <property type="match status" value="1"/>
</dbReference>
<comment type="caution">
    <text evidence="2">The sequence shown here is derived from an EMBL/GenBank/DDBJ whole genome shotgun (WGS) entry which is preliminary data.</text>
</comment>
<proteinExistence type="predicted"/>
<dbReference type="InterPro" id="IPR013154">
    <property type="entry name" value="ADH-like_N"/>
</dbReference>
<dbReference type="GO" id="GO:0016491">
    <property type="term" value="F:oxidoreductase activity"/>
    <property type="evidence" value="ECO:0007669"/>
    <property type="project" value="InterPro"/>
</dbReference>
<feature type="domain" description="Enoyl reductase (ER)" evidence="1">
    <location>
        <begin position="2"/>
        <end position="204"/>
    </location>
</feature>
<dbReference type="Gene3D" id="3.90.180.10">
    <property type="entry name" value="Medium-chain alcohol dehydrogenases, catalytic domain"/>
    <property type="match status" value="1"/>
</dbReference>
<gene>
    <name evidence="2" type="ORF">OEA41_005126</name>
</gene>
<dbReference type="InterPro" id="IPR051397">
    <property type="entry name" value="Zn-ADH-like_protein"/>
</dbReference>
<dbReference type="SUPFAM" id="SSF51735">
    <property type="entry name" value="NAD(P)-binding Rossmann-fold domains"/>
    <property type="match status" value="1"/>
</dbReference>
<keyword evidence="3" id="KW-1185">Reference proteome</keyword>
<organism evidence="2 3">
    <name type="scientific">Lepraria neglecta</name>
    <dbReference type="NCBI Taxonomy" id="209136"/>
    <lineage>
        <taxon>Eukaryota</taxon>
        <taxon>Fungi</taxon>
        <taxon>Dikarya</taxon>
        <taxon>Ascomycota</taxon>
        <taxon>Pezizomycotina</taxon>
        <taxon>Lecanoromycetes</taxon>
        <taxon>OSLEUM clade</taxon>
        <taxon>Lecanoromycetidae</taxon>
        <taxon>Lecanorales</taxon>
        <taxon>Lecanorineae</taxon>
        <taxon>Stereocaulaceae</taxon>
        <taxon>Lepraria</taxon>
    </lineage>
</organism>
<evidence type="ECO:0000259" key="1">
    <source>
        <dbReference type="SMART" id="SM00829"/>
    </source>
</evidence>
<dbReference type="Proteomes" id="UP001276659">
    <property type="component" value="Unassembled WGS sequence"/>
</dbReference>
<accession>A0AAD9Z184</accession>
<evidence type="ECO:0000313" key="3">
    <source>
        <dbReference type="Proteomes" id="UP001276659"/>
    </source>
</evidence>
<reference evidence="2" key="1">
    <citation type="submission" date="2022-11" db="EMBL/GenBank/DDBJ databases">
        <title>Chromosomal genome sequence assembly and mating type (MAT) locus characterization of the leprose asexual lichenized fungus Lepraria neglecta (Nyl.) Erichsen.</title>
        <authorList>
            <person name="Allen J.L."/>
            <person name="Pfeffer B."/>
        </authorList>
    </citation>
    <scope>NUCLEOTIDE SEQUENCE</scope>
    <source>
        <strain evidence="2">Allen 5258</strain>
    </source>
</reference>
<dbReference type="InterPro" id="IPR036291">
    <property type="entry name" value="NAD(P)-bd_dom_sf"/>
</dbReference>
<dbReference type="SMART" id="SM00829">
    <property type="entry name" value="PKS_ER"/>
    <property type="match status" value="1"/>
</dbReference>
<dbReference type="InterPro" id="IPR011032">
    <property type="entry name" value="GroES-like_sf"/>
</dbReference>
<dbReference type="AlphaFoldDB" id="A0AAD9Z184"/>
<dbReference type="CDD" id="cd05195">
    <property type="entry name" value="enoyl_red"/>
    <property type="match status" value="1"/>
</dbReference>
<dbReference type="InterPro" id="IPR020843">
    <property type="entry name" value="ER"/>
</dbReference>
<sequence length="205" mass="22037">MFEDDHRTETTIDPEAVEVKVLFTGLNKEDVLIISGSDYPTTFSHEIGGIVQRVGSAAKHFAVGDRVVGFSLDKFATIQRVREDLLQRVEDTESLSEMASLPMGYGVALHGLKTLANLQAGETAIILHGSGLAGAAAIKLAQALGGHPYVMVDAETHANAVMSQFGLNRNQVLLESELVQLVQANGQLKVDVMFSFGWVNASTAR</sequence>
<dbReference type="EMBL" id="JASNWA010000010">
    <property type="protein sequence ID" value="KAK3168678.1"/>
    <property type="molecule type" value="Genomic_DNA"/>
</dbReference>
<dbReference type="SUPFAM" id="SSF50129">
    <property type="entry name" value="GroES-like"/>
    <property type="match status" value="1"/>
</dbReference>
<protein>
    <submittedName>
        <fullName evidence="2">Secondary metabolism biosynthetic enzyme</fullName>
    </submittedName>
</protein>